<comment type="caution">
    <text evidence="1">The sequence shown here is derived from an EMBL/GenBank/DDBJ whole genome shotgun (WGS) entry which is preliminary data.</text>
</comment>
<dbReference type="Proteomes" id="UP001163603">
    <property type="component" value="Chromosome 14"/>
</dbReference>
<sequence length="39" mass="4490">MISPKHKHTQPKHSIDLRTRKAQPDNNISVNNVNLTNKN</sequence>
<reference evidence="2" key="1">
    <citation type="journal article" date="2023" name="G3 (Bethesda)">
        <title>Genome assembly and association tests identify interacting loci associated with vigor, precocity, and sex in interspecific pistachio rootstocks.</title>
        <authorList>
            <person name="Palmer W."/>
            <person name="Jacygrad E."/>
            <person name="Sagayaradj S."/>
            <person name="Cavanaugh K."/>
            <person name="Han R."/>
            <person name="Bertier L."/>
            <person name="Beede B."/>
            <person name="Kafkas S."/>
            <person name="Golino D."/>
            <person name="Preece J."/>
            <person name="Michelmore R."/>
        </authorList>
    </citation>
    <scope>NUCLEOTIDE SEQUENCE [LARGE SCALE GENOMIC DNA]</scope>
</reference>
<evidence type="ECO:0000313" key="2">
    <source>
        <dbReference type="Proteomes" id="UP001163603"/>
    </source>
</evidence>
<keyword evidence="2" id="KW-1185">Reference proteome</keyword>
<proteinExistence type="predicted"/>
<protein>
    <submittedName>
        <fullName evidence="1">Uncharacterized protein</fullName>
    </submittedName>
</protein>
<accession>A0ACC0X828</accession>
<evidence type="ECO:0000313" key="1">
    <source>
        <dbReference type="EMBL" id="KAJ0011225.1"/>
    </source>
</evidence>
<name>A0ACC0X828_9ROSI</name>
<gene>
    <name evidence="1" type="ORF">Pint_34126</name>
</gene>
<organism evidence="1 2">
    <name type="scientific">Pistacia integerrima</name>
    <dbReference type="NCBI Taxonomy" id="434235"/>
    <lineage>
        <taxon>Eukaryota</taxon>
        <taxon>Viridiplantae</taxon>
        <taxon>Streptophyta</taxon>
        <taxon>Embryophyta</taxon>
        <taxon>Tracheophyta</taxon>
        <taxon>Spermatophyta</taxon>
        <taxon>Magnoliopsida</taxon>
        <taxon>eudicotyledons</taxon>
        <taxon>Gunneridae</taxon>
        <taxon>Pentapetalae</taxon>
        <taxon>rosids</taxon>
        <taxon>malvids</taxon>
        <taxon>Sapindales</taxon>
        <taxon>Anacardiaceae</taxon>
        <taxon>Pistacia</taxon>
    </lineage>
</organism>
<dbReference type="EMBL" id="CM047749">
    <property type="protein sequence ID" value="KAJ0011225.1"/>
    <property type="molecule type" value="Genomic_DNA"/>
</dbReference>